<accession>A0A2S2QZD2</accession>
<sequence>MSAKRQSKGKANGVSRKKSKLDEDEPPVLSEEEEDDDNDQRSDDDDNNMDELTEDNASLRVKGPDHIGIVMLTGGTNWDLNGRKSVPKGCKSIGRNLYEPHLFEPLKDTRIRLVASSCNSAHTIFITEEGKALSLGRNEKGQLGVKDLIRRDIPTPIEGLPDHAIVNAATGRAHTLLLTDRGAVYSCGDNKNSQCGVKSKDPFITTAMRVSNTFYLYDYSLFIIPYI</sequence>
<gene>
    <name evidence="3" type="primary">rcc2</name>
    <name evidence="3" type="ORF">g.24791</name>
</gene>
<evidence type="ECO:0000256" key="2">
    <source>
        <dbReference type="SAM" id="MobiDB-lite"/>
    </source>
</evidence>
<evidence type="ECO:0000313" key="3">
    <source>
        <dbReference type="EMBL" id="MBY83109.1"/>
    </source>
</evidence>
<proteinExistence type="predicted"/>
<protein>
    <submittedName>
        <fullName evidence="3">Protein RCC2</fullName>
    </submittedName>
</protein>
<dbReference type="EMBL" id="GGMS01013906">
    <property type="protein sequence ID" value="MBY83109.1"/>
    <property type="molecule type" value="Transcribed_RNA"/>
</dbReference>
<dbReference type="GO" id="GO:0031267">
    <property type="term" value="F:small GTPase binding"/>
    <property type="evidence" value="ECO:0007669"/>
    <property type="project" value="TreeGrafter"/>
</dbReference>
<evidence type="ECO:0000256" key="1">
    <source>
        <dbReference type="PROSITE-ProRule" id="PRU00235"/>
    </source>
</evidence>
<dbReference type="PANTHER" id="PTHR46207">
    <property type="entry name" value="PROTEIN RCC2"/>
    <property type="match status" value="1"/>
</dbReference>
<dbReference type="OrthoDB" id="297375at2759"/>
<reference evidence="3" key="1">
    <citation type="submission" date="2018-04" db="EMBL/GenBank/DDBJ databases">
        <title>Transcriptome assembly of Sipha flava.</title>
        <authorList>
            <person name="Scully E.D."/>
            <person name="Geib S.M."/>
            <person name="Palmer N.A."/>
            <person name="Koch K."/>
            <person name="Bradshaw J."/>
            <person name="Heng-Moss T."/>
            <person name="Sarath G."/>
        </authorList>
    </citation>
    <scope>NUCLEOTIDE SEQUENCE</scope>
</reference>
<dbReference type="PROSITE" id="PS50012">
    <property type="entry name" value="RCC1_3"/>
    <property type="match status" value="1"/>
</dbReference>
<dbReference type="Pfam" id="PF00415">
    <property type="entry name" value="RCC1"/>
    <property type="match status" value="1"/>
</dbReference>
<dbReference type="Gene3D" id="2.130.10.30">
    <property type="entry name" value="Regulator of chromosome condensation 1/beta-lactamase-inhibitor protein II"/>
    <property type="match status" value="1"/>
</dbReference>
<organism evidence="3">
    <name type="scientific">Sipha flava</name>
    <name type="common">yellow sugarcane aphid</name>
    <dbReference type="NCBI Taxonomy" id="143950"/>
    <lineage>
        <taxon>Eukaryota</taxon>
        <taxon>Metazoa</taxon>
        <taxon>Ecdysozoa</taxon>
        <taxon>Arthropoda</taxon>
        <taxon>Hexapoda</taxon>
        <taxon>Insecta</taxon>
        <taxon>Pterygota</taxon>
        <taxon>Neoptera</taxon>
        <taxon>Paraneoptera</taxon>
        <taxon>Hemiptera</taxon>
        <taxon>Sternorrhyncha</taxon>
        <taxon>Aphidomorpha</taxon>
        <taxon>Aphidoidea</taxon>
        <taxon>Aphididae</taxon>
        <taxon>Sipha</taxon>
    </lineage>
</organism>
<feature type="repeat" description="RCC1" evidence="1">
    <location>
        <begin position="130"/>
        <end position="181"/>
    </location>
</feature>
<dbReference type="InterPro" id="IPR009091">
    <property type="entry name" value="RCC1/BLIP-II"/>
</dbReference>
<feature type="compositionally biased region" description="Acidic residues" evidence="2">
    <location>
        <begin position="22"/>
        <end position="54"/>
    </location>
</feature>
<name>A0A2S2QZD2_9HEMI</name>
<dbReference type="AlphaFoldDB" id="A0A2S2QZD2"/>
<dbReference type="SUPFAM" id="SSF50985">
    <property type="entry name" value="RCC1/BLIP-II"/>
    <property type="match status" value="1"/>
</dbReference>
<dbReference type="InterPro" id="IPR000408">
    <property type="entry name" value="Reg_chr_condens"/>
</dbReference>
<dbReference type="PANTHER" id="PTHR46207:SF1">
    <property type="entry name" value="PROTEIN RCC2"/>
    <property type="match status" value="1"/>
</dbReference>
<dbReference type="InterPro" id="IPR028641">
    <property type="entry name" value="RCC2"/>
</dbReference>
<dbReference type="GO" id="GO:0016020">
    <property type="term" value="C:membrane"/>
    <property type="evidence" value="ECO:0007669"/>
    <property type="project" value="TreeGrafter"/>
</dbReference>
<feature type="region of interest" description="Disordered" evidence="2">
    <location>
        <begin position="1"/>
        <end position="60"/>
    </location>
</feature>